<dbReference type="Proteomes" id="UP000605148">
    <property type="component" value="Unassembled WGS sequence"/>
</dbReference>
<dbReference type="EMBL" id="BMFA01000001">
    <property type="protein sequence ID" value="GGB34487.1"/>
    <property type="molecule type" value="Genomic_DNA"/>
</dbReference>
<dbReference type="AlphaFoldDB" id="A0A916T7G4"/>
<dbReference type="OrthoDB" id="9807600at2"/>
<evidence type="ECO:0008006" key="4">
    <source>
        <dbReference type="Google" id="ProtNLM"/>
    </source>
</evidence>
<keyword evidence="1" id="KW-0732">Signal</keyword>
<sequence length="181" mass="19130">MFKPTVLTAALALAVSTAAVHAGTDAPSGLTEEKVTALKTAWGEGIVSIGAVHTEGGDYRAAARAHIETFYAYDDGVVLFKPTLASEDQFRGTFEEALSYFVGGDIAEDGGFAIAPYTAVRWENEGTVISGDMAMAMGNYYFMTTEGSEIKVEYTFGIAQLDDGSAKIVLHHSSLPFAPAS</sequence>
<dbReference type="PIRSF" id="PIRSF028288">
    <property type="entry name" value="UCP028288"/>
    <property type="match status" value="1"/>
</dbReference>
<organism evidence="2 3">
    <name type="scientific">Roseibium aquae</name>
    <dbReference type="NCBI Taxonomy" id="1323746"/>
    <lineage>
        <taxon>Bacteria</taxon>
        <taxon>Pseudomonadati</taxon>
        <taxon>Pseudomonadota</taxon>
        <taxon>Alphaproteobacteria</taxon>
        <taxon>Hyphomicrobiales</taxon>
        <taxon>Stappiaceae</taxon>
        <taxon>Roseibium</taxon>
    </lineage>
</organism>
<dbReference type="RefSeq" id="WP_150493764.1">
    <property type="nucleotide sequence ID" value="NZ_BMFA01000001.1"/>
</dbReference>
<feature type="chain" id="PRO_5037617307" description="Phosphoribosyl-AMP cyclohydrolase" evidence="1">
    <location>
        <begin position="23"/>
        <end position="181"/>
    </location>
</feature>
<name>A0A916T7G4_9HYPH</name>
<keyword evidence="3" id="KW-1185">Reference proteome</keyword>
<accession>A0A916T7G4</accession>
<gene>
    <name evidence="2" type="ORF">GCM10011316_03190</name>
</gene>
<comment type="caution">
    <text evidence="2">The sequence shown here is derived from an EMBL/GenBank/DDBJ whole genome shotgun (WGS) entry which is preliminary data.</text>
</comment>
<feature type="signal peptide" evidence="1">
    <location>
        <begin position="1"/>
        <end position="22"/>
    </location>
</feature>
<evidence type="ECO:0000313" key="3">
    <source>
        <dbReference type="Proteomes" id="UP000605148"/>
    </source>
</evidence>
<reference evidence="2" key="2">
    <citation type="submission" date="2020-09" db="EMBL/GenBank/DDBJ databases">
        <authorList>
            <person name="Sun Q."/>
            <person name="Zhou Y."/>
        </authorList>
    </citation>
    <scope>NUCLEOTIDE SEQUENCE</scope>
    <source>
        <strain evidence="2">CGMCC 1.12426</strain>
    </source>
</reference>
<evidence type="ECO:0000256" key="1">
    <source>
        <dbReference type="SAM" id="SignalP"/>
    </source>
</evidence>
<dbReference type="InterPro" id="IPR016878">
    <property type="entry name" value="MICAH-like"/>
</dbReference>
<proteinExistence type="predicted"/>
<protein>
    <recommendedName>
        <fullName evidence="4">Phosphoribosyl-AMP cyclohydrolase</fullName>
    </recommendedName>
</protein>
<reference evidence="2" key="1">
    <citation type="journal article" date="2014" name="Int. J. Syst. Evol. Microbiol.">
        <title>Complete genome sequence of Corynebacterium casei LMG S-19264T (=DSM 44701T), isolated from a smear-ripened cheese.</title>
        <authorList>
            <consortium name="US DOE Joint Genome Institute (JGI-PGF)"/>
            <person name="Walter F."/>
            <person name="Albersmeier A."/>
            <person name="Kalinowski J."/>
            <person name="Ruckert C."/>
        </authorList>
    </citation>
    <scope>NUCLEOTIDE SEQUENCE</scope>
    <source>
        <strain evidence="2">CGMCC 1.12426</strain>
    </source>
</reference>
<dbReference type="Gene3D" id="3.10.450.50">
    <property type="match status" value="1"/>
</dbReference>
<evidence type="ECO:0000313" key="2">
    <source>
        <dbReference type="EMBL" id="GGB34487.1"/>
    </source>
</evidence>